<dbReference type="Pfam" id="PF13923">
    <property type="entry name" value="zf-C3HC4_2"/>
    <property type="match status" value="1"/>
</dbReference>
<keyword evidence="3" id="KW-0862">Zinc</keyword>
<evidence type="ECO:0000256" key="5">
    <source>
        <dbReference type="SAM" id="MobiDB-lite"/>
    </source>
</evidence>
<dbReference type="AlphaFoldDB" id="A0AAN9RMY1"/>
<accession>A0AAN9RMY1</accession>
<feature type="compositionally biased region" description="Basic and acidic residues" evidence="5">
    <location>
        <begin position="241"/>
        <end position="254"/>
    </location>
</feature>
<dbReference type="CDD" id="cd16525">
    <property type="entry name" value="RING-HC_PCGF"/>
    <property type="match status" value="1"/>
</dbReference>
<feature type="compositionally biased region" description="Polar residues" evidence="5">
    <location>
        <begin position="202"/>
        <end position="220"/>
    </location>
</feature>
<dbReference type="Gene3D" id="3.30.40.10">
    <property type="entry name" value="Zinc/RING finger domain, C3HC4 (zinc finger)"/>
    <property type="match status" value="1"/>
</dbReference>
<keyword evidence="2 4" id="KW-0863">Zinc-finger</keyword>
<name>A0AAN9RMY1_PHACN</name>
<feature type="compositionally biased region" description="Basic residues" evidence="5">
    <location>
        <begin position="373"/>
        <end position="382"/>
    </location>
</feature>
<dbReference type="PANTHER" id="PTHR46293">
    <property type="entry name" value="E3 UBIQUITIN PROTEIN LIGASE DRIP1"/>
    <property type="match status" value="1"/>
</dbReference>
<proteinExistence type="predicted"/>
<evidence type="ECO:0000256" key="1">
    <source>
        <dbReference type="ARBA" id="ARBA00022723"/>
    </source>
</evidence>
<dbReference type="InterPro" id="IPR001841">
    <property type="entry name" value="Znf_RING"/>
</dbReference>
<feature type="region of interest" description="Disordered" evidence="5">
    <location>
        <begin position="331"/>
        <end position="397"/>
    </location>
</feature>
<evidence type="ECO:0000313" key="7">
    <source>
        <dbReference type="EMBL" id="KAK7378426.1"/>
    </source>
</evidence>
<comment type="caution">
    <text evidence="7">The sequence shown here is derived from an EMBL/GenBank/DDBJ whole genome shotgun (WGS) entry which is preliminary data.</text>
</comment>
<protein>
    <recommendedName>
        <fullName evidence="6">RING-type domain-containing protein</fullName>
    </recommendedName>
</protein>
<evidence type="ECO:0000256" key="3">
    <source>
        <dbReference type="ARBA" id="ARBA00022833"/>
    </source>
</evidence>
<dbReference type="InterPro" id="IPR017907">
    <property type="entry name" value="Znf_RING_CS"/>
</dbReference>
<feature type="compositionally biased region" description="Polar residues" evidence="5">
    <location>
        <begin position="387"/>
        <end position="397"/>
    </location>
</feature>
<dbReference type="InterPro" id="IPR013083">
    <property type="entry name" value="Znf_RING/FYVE/PHD"/>
</dbReference>
<organism evidence="7 8">
    <name type="scientific">Phaseolus coccineus</name>
    <name type="common">Scarlet runner bean</name>
    <name type="synonym">Phaseolus multiflorus</name>
    <dbReference type="NCBI Taxonomy" id="3886"/>
    <lineage>
        <taxon>Eukaryota</taxon>
        <taxon>Viridiplantae</taxon>
        <taxon>Streptophyta</taxon>
        <taxon>Embryophyta</taxon>
        <taxon>Tracheophyta</taxon>
        <taxon>Spermatophyta</taxon>
        <taxon>Magnoliopsida</taxon>
        <taxon>eudicotyledons</taxon>
        <taxon>Gunneridae</taxon>
        <taxon>Pentapetalae</taxon>
        <taxon>rosids</taxon>
        <taxon>fabids</taxon>
        <taxon>Fabales</taxon>
        <taxon>Fabaceae</taxon>
        <taxon>Papilionoideae</taxon>
        <taxon>50 kb inversion clade</taxon>
        <taxon>NPAAA clade</taxon>
        <taxon>indigoferoid/millettioid clade</taxon>
        <taxon>Phaseoleae</taxon>
        <taxon>Phaseolus</taxon>
    </lineage>
</organism>
<dbReference type="Proteomes" id="UP001374584">
    <property type="component" value="Unassembled WGS sequence"/>
</dbReference>
<keyword evidence="1" id="KW-0479">Metal-binding</keyword>
<reference evidence="7 8" key="1">
    <citation type="submission" date="2024-01" db="EMBL/GenBank/DDBJ databases">
        <title>The genomes of 5 underutilized Papilionoideae crops provide insights into root nodulation and disease resistanc.</title>
        <authorList>
            <person name="Jiang F."/>
        </authorList>
    </citation>
    <scope>NUCLEOTIDE SEQUENCE [LARGE SCALE GENOMIC DNA]</scope>
    <source>
        <strain evidence="7">JINMINGXINNONG_FW02</strain>
        <tissue evidence="7">Leaves</tissue>
    </source>
</reference>
<dbReference type="SUPFAM" id="SSF57850">
    <property type="entry name" value="RING/U-box"/>
    <property type="match status" value="1"/>
</dbReference>
<keyword evidence="8" id="KW-1185">Reference proteome</keyword>
<dbReference type="InterPro" id="IPR044807">
    <property type="entry name" value="DRIP1-like"/>
</dbReference>
<feature type="compositionally biased region" description="Polar residues" evidence="5">
    <location>
        <begin position="255"/>
        <end position="288"/>
    </location>
</feature>
<dbReference type="PROSITE" id="PS50089">
    <property type="entry name" value="ZF_RING_2"/>
    <property type="match status" value="1"/>
</dbReference>
<feature type="compositionally biased region" description="Polar residues" evidence="5">
    <location>
        <begin position="332"/>
        <end position="342"/>
    </location>
</feature>
<gene>
    <name evidence="7" type="ORF">VNO80_03867</name>
</gene>
<feature type="domain" description="RING-type" evidence="6">
    <location>
        <begin position="109"/>
        <end position="150"/>
    </location>
</feature>
<evidence type="ECO:0000256" key="2">
    <source>
        <dbReference type="ARBA" id="ARBA00022771"/>
    </source>
</evidence>
<dbReference type="GO" id="GO:0008270">
    <property type="term" value="F:zinc ion binding"/>
    <property type="evidence" value="ECO:0007669"/>
    <property type="project" value="UniProtKB-KW"/>
</dbReference>
<sequence length="519" mass="57653">MLEQEVLSIQNIHKATQTPSAKSTITHVKSSRISPTHYLFPPVFLLPHRSLLLQYPPLPTLPSIPKSFFVRRSTLFHTSSSCERARKLRSMSNQVAKVRRNTIVACMTCPLCNKLFREATTISECLHTFCRKCIYDKIMDEELESCPICSIDLGCVPLEKLRPDHSLQDVRAKVFPLKGRKVKAPEIVASIPLPARRKERSLSSLVVNTPRVSTQATMTGRRTKPSRKASGLRSTSFSIEKPIKKEEELLEDHPGSSSSPETSNKFAQNSGQSMSPCEGSQSAPNKGSENGAEPWDTKLDLWKPLNCLVEVASRSKSFKSHVQGSDAKLEITQVNESDSQVQKTKTKENKRKAKVEDEKIIPYPASSDTAKPNKLRRMRKKKEPASGESSISPQAVLDSATSSRLSRTGPIWFSLVASENQGGDAPLPQIPASYVRIKDGSVPVSFIQKYIMKKLDLTSETEVEIKCMGQSVLPTLRLYNLVELWLDTASTSQRIPATIGSSAKDFVMVLAYARKPPHP</sequence>
<evidence type="ECO:0000313" key="8">
    <source>
        <dbReference type="Proteomes" id="UP001374584"/>
    </source>
</evidence>
<dbReference type="PANTHER" id="PTHR46293:SF16">
    <property type="entry name" value="E3 UBIQUITIN PROTEIN LIGASE DRIP1"/>
    <property type="match status" value="1"/>
</dbReference>
<dbReference type="EMBL" id="JAYMYR010000002">
    <property type="protein sequence ID" value="KAK7378426.1"/>
    <property type="molecule type" value="Genomic_DNA"/>
</dbReference>
<dbReference type="PROSITE" id="PS00518">
    <property type="entry name" value="ZF_RING_1"/>
    <property type="match status" value="1"/>
</dbReference>
<dbReference type="SMART" id="SM00184">
    <property type="entry name" value="RING"/>
    <property type="match status" value="1"/>
</dbReference>
<feature type="region of interest" description="Disordered" evidence="5">
    <location>
        <begin position="202"/>
        <end position="295"/>
    </location>
</feature>
<evidence type="ECO:0000256" key="4">
    <source>
        <dbReference type="PROSITE-ProRule" id="PRU00175"/>
    </source>
</evidence>
<evidence type="ECO:0000259" key="6">
    <source>
        <dbReference type="PROSITE" id="PS50089"/>
    </source>
</evidence>
<dbReference type="GO" id="GO:0004842">
    <property type="term" value="F:ubiquitin-protein transferase activity"/>
    <property type="evidence" value="ECO:0007669"/>
    <property type="project" value="InterPro"/>
</dbReference>